<evidence type="ECO:0000259" key="1">
    <source>
        <dbReference type="Pfam" id="PF05168"/>
    </source>
</evidence>
<feature type="domain" description="HEPN" evidence="1">
    <location>
        <begin position="8"/>
        <end position="125"/>
    </location>
</feature>
<sequence length="136" mass="15702">MNNSAFASEYLTKAMRNLNNSKSAYEEGDLIDSLYYIYNVVEEISASLLGLYGFYYPYDHKAQMLNVIVNKVGEKEITLIRKLQLLEQRLYPIILVDESSLKDGSVVARNVEVKNLLQEVEDLFELANNVFDEFHH</sequence>
<dbReference type="KEGG" id="sazo:D1868_07885"/>
<dbReference type="AlphaFoldDB" id="A0A650CPY9"/>
<proteinExistence type="predicted"/>
<accession>A0A650CPY9</accession>
<dbReference type="Pfam" id="PF05168">
    <property type="entry name" value="HEPN"/>
    <property type="match status" value="1"/>
</dbReference>
<gene>
    <name evidence="2" type="ORF">D1868_07885</name>
</gene>
<evidence type="ECO:0000313" key="2">
    <source>
        <dbReference type="EMBL" id="QGR19906.1"/>
    </source>
</evidence>
<dbReference type="InterPro" id="IPR007842">
    <property type="entry name" value="HEPN_dom"/>
</dbReference>
<organism evidence="2 3">
    <name type="scientific">Stygiolobus azoricus</name>
    <dbReference type="NCBI Taxonomy" id="41675"/>
    <lineage>
        <taxon>Archaea</taxon>
        <taxon>Thermoproteota</taxon>
        <taxon>Thermoprotei</taxon>
        <taxon>Sulfolobales</taxon>
        <taxon>Sulfolobaceae</taxon>
        <taxon>Stygiolobus</taxon>
    </lineage>
</organism>
<protein>
    <submittedName>
        <fullName evidence="2">HEPN domain-containing protein</fullName>
    </submittedName>
</protein>
<evidence type="ECO:0000313" key="3">
    <source>
        <dbReference type="Proteomes" id="UP000423396"/>
    </source>
</evidence>
<dbReference type="OrthoDB" id="36388at2157"/>
<dbReference type="GeneID" id="42798982"/>
<dbReference type="RefSeq" id="WP_156007168.1">
    <property type="nucleotide sequence ID" value="NZ_CP045483.1"/>
</dbReference>
<keyword evidence="3" id="KW-1185">Reference proteome</keyword>
<reference evidence="2 3" key="1">
    <citation type="submission" date="2019-10" db="EMBL/GenBank/DDBJ databases">
        <title>Genome Sequences from Six Type Strain Members of the Archaeal Family Sulfolobaceae: Acidianus ambivalens, Acidianus infernus, Metallosphaera prunae, Stygiolobus azoricus, Sulfolobus metallicus, and Sulfurisphaera ohwakuensis.</title>
        <authorList>
            <person name="Counts J.A."/>
            <person name="Kelly R.M."/>
        </authorList>
    </citation>
    <scope>NUCLEOTIDE SEQUENCE [LARGE SCALE GENOMIC DNA]</scope>
    <source>
        <strain evidence="2 3">FC6</strain>
    </source>
</reference>
<dbReference type="Proteomes" id="UP000423396">
    <property type="component" value="Chromosome"/>
</dbReference>
<name>A0A650CPY9_9CREN</name>
<dbReference type="EMBL" id="CP045483">
    <property type="protein sequence ID" value="QGR19906.1"/>
    <property type="molecule type" value="Genomic_DNA"/>
</dbReference>